<gene>
    <name evidence="1" type="ORF">HHI36_015432</name>
</gene>
<accession>A0ABD2N607</accession>
<dbReference type="EMBL" id="JABFTP020000062">
    <property type="protein sequence ID" value="KAL3274014.1"/>
    <property type="molecule type" value="Genomic_DNA"/>
</dbReference>
<organism evidence="1 2">
    <name type="scientific">Cryptolaemus montrouzieri</name>
    <dbReference type="NCBI Taxonomy" id="559131"/>
    <lineage>
        <taxon>Eukaryota</taxon>
        <taxon>Metazoa</taxon>
        <taxon>Ecdysozoa</taxon>
        <taxon>Arthropoda</taxon>
        <taxon>Hexapoda</taxon>
        <taxon>Insecta</taxon>
        <taxon>Pterygota</taxon>
        <taxon>Neoptera</taxon>
        <taxon>Endopterygota</taxon>
        <taxon>Coleoptera</taxon>
        <taxon>Polyphaga</taxon>
        <taxon>Cucujiformia</taxon>
        <taxon>Coccinelloidea</taxon>
        <taxon>Coccinellidae</taxon>
        <taxon>Scymninae</taxon>
        <taxon>Scymnini</taxon>
        <taxon>Cryptolaemus</taxon>
    </lineage>
</organism>
<dbReference type="Proteomes" id="UP001516400">
    <property type="component" value="Unassembled WGS sequence"/>
</dbReference>
<protein>
    <submittedName>
        <fullName evidence="1">Uncharacterized protein</fullName>
    </submittedName>
</protein>
<reference evidence="1 2" key="1">
    <citation type="journal article" date="2021" name="BMC Biol.">
        <title>Horizontally acquired antibacterial genes associated with adaptive radiation of ladybird beetles.</title>
        <authorList>
            <person name="Li H.S."/>
            <person name="Tang X.F."/>
            <person name="Huang Y.H."/>
            <person name="Xu Z.Y."/>
            <person name="Chen M.L."/>
            <person name="Du X.Y."/>
            <person name="Qiu B.Y."/>
            <person name="Chen P.T."/>
            <person name="Zhang W."/>
            <person name="Slipinski A."/>
            <person name="Escalona H.E."/>
            <person name="Waterhouse R.M."/>
            <person name="Zwick A."/>
            <person name="Pang H."/>
        </authorList>
    </citation>
    <scope>NUCLEOTIDE SEQUENCE [LARGE SCALE GENOMIC DNA]</scope>
    <source>
        <strain evidence="1">SYSU2018</strain>
    </source>
</reference>
<sequence length="130" mass="15269">MSQRHYSLISDVKTCRGPNCEYLVQAVMREKLSSVQTFKKLSQTKWGTDLLKDNTVLRTYHEAIEQNLNLTKTNTIEKKLYKTQKVIMDAAKDTLGEEKRERNGNWFDGQCEEAIQYENRARENMMTRNT</sequence>
<dbReference type="AlphaFoldDB" id="A0ABD2N607"/>
<keyword evidence="2" id="KW-1185">Reference proteome</keyword>
<evidence type="ECO:0000313" key="2">
    <source>
        <dbReference type="Proteomes" id="UP001516400"/>
    </source>
</evidence>
<comment type="caution">
    <text evidence="1">The sequence shown here is derived from an EMBL/GenBank/DDBJ whole genome shotgun (WGS) entry which is preliminary data.</text>
</comment>
<proteinExistence type="predicted"/>
<evidence type="ECO:0000313" key="1">
    <source>
        <dbReference type="EMBL" id="KAL3274014.1"/>
    </source>
</evidence>
<name>A0ABD2N607_9CUCU</name>